<evidence type="ECO:0000313" key="6">
    <source>
        <dbReference type="EMBL" id="KAG8481803.1"/>
    </source>
</evidence>
<dbReference type="GO" id="GO:0005634">
    <property type="term" value="C:nucleus"/>
    <property type="evidence" value="ECO:0007669"/>
    <property type="project" value="UniProtKB-SubCell"/>
</dbReference>
<evidence type="ECO:0000256" key="2">
    <source>
        <dbReference type="ARBA" id="ARBA00023015"/>
    </source>
</evidence>
<evidence type="ECO:0000256" key="1">
    <source>
        <dbReference type="ARBA" id="ARBA00004123"/>
    </source>
</evidence>
<comment type="caution">
    <text evidence="6">The sequence shown here is derived from an EMBL/GenBank/DDBJ whole genome shotgun (WGS) entry which is preliminary data.</text>
</comment>
<keyword evidence="5" id="KW-0539">Nucleus</keyword>
<proteinExistence type="predicted"/>
<evidence type="ECO:0000256" key="4">
    <source>
        <dbReference type="ARBA" id="ARBA00023163"/>
    </source>
</evidence>
<evidence type="ECO:0000256" key="3">
    <source>
        <dbReference type="ARBA" id="ARBA00023125"/>
    </source>
</evidence>
<dbReference type="OrthoDB" id="827981at2759"/>
<dbReference type="InterPro" id="IPR015300">
    <property type="entry name" value="DNA-bd_pseudobarrel_sf"/>
</dbReference>
<gene>
    <name evidence="6" type="ORF">CXB51_027214</name>
</gene>
<accession>A0A8J5Y4J7</accession>
<keyword evidence="2" id="KW-0805">Transcription regulation</keyword>
<keyword evidence="4" id="KW-0804">Transcription</keyword>
<sequence length="303" mass="35120">MENQEQGKQSFSKHLTQSEVKDRIIFFSYTDVAPFFEFQEGRLFFMDVTDSLGKAWTFIGTFYANPEVGKYVSIKWPQFSSEKGLKANDEVIFTERPRREGEAPWKKFNVVIKRKIRLFGQDIWGELKKAVKPAESSHSNTLSCSYKFFFALTNLSHGIAPTSMQNVFSHAGNGSAMENQQECRQRFSKRLTQIELENRMILFSYTVVANFFEFQADHLLFMNATDSVGKEWIFVGKFHASDNVGNYVSISLPWFAVEKGLKVNDEIIFTEITQGNRPWKNFKVVIKRKIRLFGQDIWGELMV</sequence>
<dbReference type="Proteomes" id="UP000701853">
    <property type="component" value="Chromosome 10"/>
</dbReference>
<keyword evidence="7" id="KW-1185">Reference proteome</keyword>
<organism evidence="6 7">
    <name type="scientific">Gossypium anomalum</name>
    <dbReference type="NCBI Taxonomy" id="47600"/>
    <lineage>
        <taxon>Eukaryota</taxon>
        <taxon>Viridiplantae</taxon>
        <taxon>Streptophyta</taxon>
        <taxon>Embryophyta</taxon>
        <taxon>Tracheophyta</taxon>
        <taxon>Spermatophyta</taxon>
        <taxon>Magnoliopsida</taxon>
        <taxon>eudicotyledons</taxon>
        <taxon>Gunneridae</taxon>
        <taxon>Pentapetalae</taxon>
        <taxon>rosids</taxon>
        <taxon>malvids</taxon>
        <taxon>Malvales</taxon>
        <taxon>Malvaceae</taxon>
        <taxon>Malvoideae</taxon>
        <taxon>Gossypium</taxon>
    </lineage>
</organism>
<dbReference type="AlphaFoldDB" id="A0A8J5Y4J7"/>
<evidence type="ECO:0000313" key="7">
    <source>
        <dbReference type="Proteomes" id="UP000701853"/>
    </source>
</evidence>
<evidence type="ECO:0000256" key="5">
    <source>
        <dbReference type="ARBA" id="ARBA00023242"/>
    </source>
</evidence>
<reference evidence="6 7" key="1">
    <citation type="journal article" date="2021" name="bioRxiv">
        <title>The Gossypium anomalum genome as a resource for cotton improvement and evolutionary analysis of hybrid incompatibility.</title>
        <authorList>
            <person name="Grover C.E."/>
            <person name="Yuan D."/>
            <person name="Arick M.A."/>
            <person name="Miller E.R."/>
            <person name="Hu G."/>
            <person name="Peterson D.G."/>
            <person name="Wendel J.F."/>
            <person name="Udall J.A."/>
        </authorList>
    </citation>
    <scope>NUCLEOTIDE SEQUENCE [LARGE SCALE GENOMIC DNA]</scope>
    <source>
        <strain evidence="6">JFW-Udall</strain>
        <tissue evidence="6">Leaf</tissue>
    </source>
</reference>
<dbReference type="SUPFAM" id="SSF101936">
    <property type="entry name" value="DNA-binding pseudobarrel domain"/>
    <property type="match status" value="1"/>
</dbReference>
<dbReference type="Gene3D" id="2.40.330.10">
    <property type="entry name" value="DNA-binding pseudobarrel domain"/>
    <property type="match status" value="2"/>
</dbReference>
<comment type="subcellular location">
    <subcellularLocation>
        <location evidence="1">Nucleus</location>
    </subcellularLocation>
</comment>
<dbReference type="GO" id="GO:0003677">
    <property type="term" value="F:DNA binding"/>
    <property type="evidence" value="ECO:0007669"/>
    <property type="project" value="UniProtKB-KW"/>
</dbReference>
<dbReference type="EMBL" id="JAHUZN010000010">
    <property type="protein sequence ID" value="KAG8481803.1"/>
    <property type="molecule type" value="Genomic_DNA"/>
</dbReference>
<name>A0A8J5Y4J7_9ROSI</name>
<keyword evidence="3" id="KW-0238">DNA-binding</keyword>
<protein>
    <submittedName>
        <fullName evidence="6">Uncharacterized protein</fullName>
    </submittedName>
</protein>